<feature type="transmembrane region" description="Helical" evidence="9">
    <location>
        <begin position="475"/>
        <end position="500"/>
    </location>
</feature>
<evidence type="ECO:0000256" key="1">
    <source>
        <dbReference type="ARBA" id="ARBA00004141"/>
    </source>
</evidence>
<dbReference type="CDD" id="cd17323">
    <property type="entry name" value="MFS_Tpo1_MDR_like"/>
    <property type="match status" value="1"/>
</dbReference>
<feature type="transmembrane region" description="Helical" evidence="9">
    <location>
        <begin position="300"/>
        <end position="325"/>
    </location>
</feature>
<dbReference type="InterPro" id="IPR011701">
    <property type="entry name" value="MFS"/>
</dbReference>
<dbReference type="PANTHER" id="PTHR23502:SF74">
    <property type="entry name" value="MAJOR FACILITATOR SUPERFAMILY (MFS) PROFILE DOMAIN-CONTAINING PROTEIN"/>
    <property type="match status" value="1"/>
</dbReference>
<protein>
    <submittedName>
        <fullName evidence="11">Major facilitator superfamily domain-containing protein</fullName>
    </submittedName>
</protein>
<evidence type="ECO:0000256" key="9">
    <source>
        <dbReference type="SAM" id="Phobius"/>
    </source>
</evidence>
<dbReference type="InterPro" id="IPR020846">
    <property type="entry name" value="MFS_dom"/>
</dbReference>
<feature type="transmembrane region" description="Helical" evidence="9">
    <location>
        <begin position="74"/>
        <end position="100"/>
    </location>
</feature>
<dbReference type="Proteomes" id="UP001301769">
    <property type="component" value="Unassembled WGS sequence"/>
</dbReference>
<feature type="transmembrane region" description="Helical" evidence="9">
    <location>
        <begin position="230"/>
        <end position="250"/>
    </location>
</feature>
<feature type="transmembrane region" description="Helical" evidence="9">
    <location>
        <begin position="385"/>
        <end position="404"/>
    </location>
</feature>
<sequence>MEGKGHDEEKGLPIPSVSSHAHTTPSSPQTTIVGSAEHSSEDLTHVTLANATVVSFEPGDPTNPHNWSTLKKTLIVLTCALICTNSSLGSALAANITPFMHSFHVPLGPQTILPTSVYLGGFMCGPLMFAPLSEHYGRYPILVIGFTLFTLSTLGTALAPNWPAFLVFRFLTGVFGAPPISVGGGVIADMFSEEILRGRIMMLWGASTFMGPLGAPVITGFTAGTIGWRWPFWIGFILAGVSFISVVLLPETLAFKILRRKAENLNKQSSTDETFISPGDINRGSLAQTMKITLSRPMRLLFSEMLLGLSCVYMAFAYAVFYMMLKIFAHIFTGVYNFSLGFSGLAFTTIGLGTISACVANIWYDNIAPRIAAKHPERRPEYLRLPPACVAGPMLVVSLFWLGWTSRASVHWIVPLLSMIPYGFGYQMIFNSILNYITDAYQIYAASALAACGTTRSLAGVLIPLCVDNMLHSLGIAWSCTVLGFISAVLTIVPFLFVAYGEKIRGRSRFSSTMKPPELSPPVGELTRVISAT</sequence>
<feature type="domain" description="Major facilitator superfamily (MFS) profile" evidence="10">
    <location>
        <begin position="73"/>
        <end position="502"/>
    </location>
</feature>
<evidence type="ECO:0000256" key="2">
    <source>
        <dbReference type="ARBA" id="ARBA00004236"/>
    </source>
</evidence>
<dbReference type="PROSITE" id="PS50850">
    <property type="entry name" value="MFS"/>
    <property type="match status" value="1"/>
</dbReference>
<evidence type="ECO:0000256" key="3">
    <source>
        <dbReference type="ARBA" id="ARBA00008335"/>
    </source>
</evidence>
<keyword evidence="6 9" id="KW-1133">Transmembrane helix</keyword>
<comment type="subcellular location">
    <subcellularLocation>
        <location evidence="2">Cell membrane</location>
    </subcellularLocation>
    <subcellularLocation>
        <location evidence="1">Membrane</location>
        <topology evidence="1">Multi-pass membrane protein</topology>
    </subcellularLocation>
</comment>
<dbReference type="PANTHER" id="PTHR23502">
    <property type="entry name" value="MAJOR FACILITATOR SUPERFAMILY"/>
    <property type="match status" value="1"/>
</dbReference>
<dbReference type="Pfam" id="PF07690">
    <property type="entry name" value="MFS_1"/>
    <property type="match status" value="1"/>
</dbReference>
<feature type="transmembrane region" description="Helical" evidence="9">
    <location>
        <begin position="112"/>
        <end position="132"/>
    </location>
</feature>
<keyword evidence="5 9" id="KW-0812">Transmembrane</keyword>
<dbReference type="EMBL" id="MU858186">
    <property type="protein sequence ID" value="KAK4210041.1"/>
    <property type="molecule type" value="Genomic_DNA"/>
</dbReference>
<reference evidence="11" key="2">
    <citation type="submission" date="2023-05" db="EMBL/GenBank/DDBJ databases">
        <authorList>
            <consortium name="Lawrence Berkeley National Laboratory"/>
            <person name="Steindorff A."/>
            <person name="Hensen N."/>
            <person name="Bonometti L."/>
            <person name="Westerberg I."/>
            <person name="Brannstrom I.O."/>
            <person name="Guillou S."/>
            <person name="Cros-Aarteil S."/>
            <person name="Calhoun S."/>
            <person name="Haridas S."/>
            <person name="Kuo A."/>
            <person name="Mondo S."/>
            <person name="Pangilinan J."/>
            <person name="Riley R."/>
            <person name="Labutti K."/>
            <person name="Andreopoulos B."/>
            <person name="Lipzen A."/>
            <person name="Chen C."/>
            <person name="Yanf M."/>
            <person name="Daum C."/>
            <person name="Ng V."/>
            <person name="Clum A."/>
            <person name="Ohm R."/>
            <person name="Martin F."/>
            <person name="Silar P."/>
            <person name="Natvig D."/>
            <person name="Lalanne C."/>
            <person name="Gautier V."/>
            <person name="Ament-Velasquez S.L."/>
            <person name="Kruys A."/>
            <person name="Hutchinson M.I."/>
            <person name="Powell A.J."/>
            <person name="Barry K."/>
            <person name="Miller A.N."/>
            <person name="Grigoriev I.V."/>
            <person name="Debuchy R."/>
            <person name="Gladieux P."/>
            <person name="Thoren M.H."/>
            <person name="Johannesson H."/>
        </authorList>
    </citation>
    <scope>NUCLEOTIDE SEQUENCE</scope>
    <source>
        <strain evidence="11">PSN293</strain>
    </source>
</reference>
<dbReference type="InterPro" id="IPR036259">
    <property type="entry name" value="MFS_trans_sf"/>
</dbReference>
<feature type="transmembrane region" description="Helical" evidence="9">
    <location>
        <begin position="165"/>
        <end position="188"/>
    </location>
</feature>
<gene>
    <name evidence="11" type="ORF">QBC37DRAFT_41889</name>
</gene>
<evidence type="ECO:0000256" key="4">
    <source>
        <dbReference type="ARBA" id="ARBA00022475"/>
    </source>
</evidence>
<feature type="transmembrane region" description="Helical" evidence="9">
    <location>
        <begin position="200"/>
        <end position="224"/>
    </location>
</feature>
<comment type="caution">
    <text evidence="11">The sequence shown here is derived from an EMBL/GenBank/DDBJ whole genome shotgun (WGS) entry which is preliminary data.</text>
</comment>
<organism evidence="11 12">
    <name type="scientific">Rhypophila decipiens</name>
    <dbReference type="NCBI Taxonomy" id="261697"/>
    <lineage>
        <taxon>Eukaryota</taxon>
        <taxon>Fungi</taxon>
        <taxon>Dikarya</taxon>
        <taxon>Ascomycota</taxon>
        <taxon>Pezizomycotina</taxon>
        <taxon>Sordariomycetes</taxon>
        <taxon>Sordariomycetidae</taxon>
        <taxon>Sordariales</taxon>
        <taxon>Naviculisporaceae</taxon>
        <taxon>Rhypophila</taxon>
    </lineage>
</organism>
<name>A0AAN6Y0H6_9PEZI</name>
<feature type="transmembrane region" description="Helical" evidence="9">
    <location>
        <begin position="345"/>
        <end position="364"/>
    </location>
</feature>
<keyword evidence="12" id="KW-1185">Reference proteome</keyword>
<feature type="compositionally biased region" description="Basic and acidic residues" evidence="8">
    <location>
        <begin position="1"/>
        <end position="11"/>
    </location>
</feature>
<accession>A0AAN6Y0H6</accession>
<feature type="region of interest" description="Disordered" evidence="8">
    <location>
        <begin position="1"/>
        <end position="38"/>
    </location>
</feature>
<keyword evidence="7 9" id="KW-0472">Membrane</keyword>
<evidence type="ECO:0000259" key="10">
    <source>
        <dbReference type="PROSITE" id="PS50850"/>
    </source>
</evidence>
<dbReference type="SUPFAM" id="SSF103473">
    <property type="entry name" value="MFS general substrate transporter"/>
    <property type="match status" value="1"/>
</dbReference>
<evidence type="ECO:0000256" key="7">
    <source>
        <dbReference type="ARBA" id="ARBA00023136"/>
    </source>
</evidence>
<evidence type="ECO:0000256" key="6">
    <source>
        <dbReference type="ARBA" id="ARBA00022989"/>
    </source>
</evidence>
<dbReference type="Gene3D" id="1.20.1250.20">
    <property type="entry name" value="MFS general substrate transporter like domains"/>
    <property type="match status" value="1"/>
</dbReference>
<proteinExistence type="inferred from homology"/>
<dbReference type="GO" id="GO:0005886">
    <property type="term" value="C:plasma membrane"/>
    <property type="evidence" value="ECO:0007669"/>
    <property type="project" value="UniProtKB-SubCell"/>
</dbReference>
<evidence type="ECO:0000313" key="12">
    <source>
        <dbReference type="Proteomes" id="UP001301769"/>
    </source>
</evidence>
<reference evidence="11" key="1">
    <citation type="journal article" date="2023" name="Mol. Phylogenet. Evol.">
        <title>Genome-scale phylogeny and comparative genomics of the fungal order Sordariales.</title>
        <authorList>
            <person name="Hensen N."/>
            <person name="Bonometti L."/>
            <person name="Westerberg I."/>
            <person name="Brannstrom I.O."/>
            <person name="Guillou S."/>
            <person name="Cros-Aarteil S."/>
            <person name="Calhoun S."/>
            <person name="Haridas S."/>
            <person name="Kuo A."/>
            <person name="Mondo S."/>
            <person name="Pangilinan J."/>
            <person name="Riley R."/>
            <person name="LaButti K."/>
            <person name="Andreopoulos B."/>
            <person name="Lipzen A."/>
            <person name="Chen C."/>
            <person name="Yan M."/>
            <person name="Daum C."/>
            <person name="Ng V."/>
            <person name="Clum A."/>
            <person name="Steindorff A."/>
            <person name="Ohm R.A."/>
            <person name="Martin F."/>
            <person name="Silar P."/>
            <person name="Natvig D.O."/>
            <person name="Lalanne C."/>
            <person name="Gautier V."/>
            <person name="Ament-Velasquez S.L."/>
            <person name="Kruys A."/>
            <person name="Hutchinson M.I."/>
            <person name="Powell A.J."/>
            <person name="Barry K."/>
            <person name="Miller A.N."/>
            <person name="Grigoriev I.V."/>
            <person name="Debuchy R."/>
            <person name="Gladieux P."/>
            <person name="Hiltunen Thoren M."/>
            <person name="Johannesson H."/>
        </authorList>
    </citation>
    <scope>NUCLEOTIDE SEQUENCE</scope>
    <source>
        <strain evidence="11">PSN293</strain>
    </source>
</reference>
<feature type="compositionally biased region" description="Polar residues" evidence="8">
    <location>
        <begin position="16"/>
        <end position="33"/>
    </location>
</feature>
<keyword evidence="4" id="KW-1003">Cell membrane</keyword>
<dbReference type="AlphaFoldDB" id="A0AAN6Y0H6"/>
<feature type="transmembrane region" description="Helical" evidence="9">
    <location>
        <begin position="410"/>
        <end position="429"/>
    </location>
</feature>
<evidence type="ECO:0000256" key="5">
    <source>
        <dbReference type="ARBA" id="ARBA00022692"/>
    </source>
</evidence>
<comment type="similarity">
    <text evidence="3">Belongs to the major facilitator superfamily.</text>
</comment>
<evidence type="ECO:0000313" key="11">
    <source>
        <dbReference type="EMBL" id="KAK4210041.1"/>
    </source>
</evidence>
<dbReference type="FunFam" id="1.20.1250.20:FF:000082">
    <property type="entry name" value="MFS multidrug transporter, putative"/>
    <property type="match status" value="1"/>
</dbReference>
<feature type="transmembrane region" description="Helical" evidence="9">
    <location>
        <begin position="139"/>
        <end position="159"/>
    </location>
</feature>
<evidence type="ECO:0000256" key="8">
    <source>
        <dbReference type="SAM" id="MobiDB-lite"/>
    </source>
</evidence>
<dbReference type="GO" id="GO:0022857">
    <property type="term" value="F:transmembrane transporter activity"/>
    <property type="evidence" value="ECO:0007669"/>
    <property type="project" value="InterPro"/>
</dbReference>
<feature type="transmembrane region" description="Helical" evidence="9">
    <location>
        <begin position="441"/>
        <end position="463"/>
    </location>
</feature>